<dbReference type="EMBL" id="CP121694">
    <property type="protein sequence ID" value="WRO21645.1"/>
    <property type="molecule type" value="Genomic_DNA"/>
</dbReference>
<dbReference type="InterPro" id="IPR005370">
    <property type="entry name" value="UPF0180"/>
</dbReference>
<keyword evidence="2" id="KW-1185">Reference proteome</keyword>
<dbReference type="KEGG" id="dbc:MFMK1_001455"/>
<sequence>MLPRIAVQDANGDVARVLKEHGYPVVDLMINQDPVDVVVMQYWSGSEVEDGVAPGDSPIIINSVGQSPEQVLHKVEQMI</sequence>
<dbReference type="Proteomes" id="UP001329915">
    <property type="component" value="Chromosome"/>
</dbReference>
<evidence type="ECO:0000313" key="2">
    <source>
        <dbReference type="Proteomes" id="UP001329915"/>
    </source>
</evidence>
<dbReference type="RefSeq" id="WP_366924477.1">
    <property type="nucleotide sequence ID" value="NZ_CP121694.1"/>
</dbReference>
<dbReference type="AlphaFoldDB" id="A0AAU0UMX1"/>
<name>A0AAU0UMX1_9FIRM</name>
<proteinExistence type="predicted"/>
<protein>
    <submittedName>
        <fullName evidence="1">YkuS family protein</fullName>
    </submittedName>
</protein>
<reference evidence="1 2" key="1">
    <citation type="submission" date="2023-04" db="EMBL/GenBank/DDBJ databases">
        <authorList>
            <person name="Hsu D."/>
        </authorList>
    </citation>
    <scope>NUCLEOTIDE SEQUENCE [LARGE SCALE GENOMIC DNA]</scope>
    <source>
        <strain evidence="1 2">MK1</strain>
    </source>
</reference>
<accession>A0AAU0UMX1</accession>
<dbReference type="Pfam" id="PF03698">
    <property type="entry name" value="UPF0180"/>
    <property type="match status" value="1"/>
</dbReference>
<gene>
    <name evidence="1" type="ORF">MFMK1_001455</name>
</gene>
<organism evidence="1 2">
    <name type="scientific">Metallumcola ferriviriculae</name>
    <dbReference type="NCBI Taxonomy" id="3039180"/>
    <lineage>
        <taxon>Bacteria</taxon>
        <taxon>Bacillati</taxon>
        <taxon>Bacillota</taxon>
        <taxon>Clostridia</taxon>
        <taxon>Neomoorellales</taxon>
        <taxon>Desulfitibacteraceae</taxon>
        <taxon>Metallumcola</taxon>
    </lineage>
</organism>
<evidence type="ECO:0000313" key="1">
    <source>
        <dbReference type="EMBL" id="WRO21645.1"/>
    </source>
</evidence>